<gene>
    <name evidence="2" type="ORF">Pla8534_36550</name>
</gene>
<protein>
    <submittedName>
        <fullName evidence="2">Uncharacterized protein</fullName>
    </submittedName>
</protein>
<feature type="transmembrane region" description="Helical" evidence="1">
    <location>
        <begin position="57"/>
        <end position="81"/>
    </location>
</feature>
<keyword evidence="1" id="KW-0812">Transmembrane</keyword>
<evidence type="ECO:0000256" key="1">
    <source>
        <dbReference type="SAM" id="Phobius"/>
    </source>
</evidence>
<sequence>MNLENRKGIDQYFLEFERRLKPHPSQGIEMYLIDYLKKMNLHRQEGRRKFRKRICMFVWRVRALLVFLLGAAVMVFGLLAYSEMRVSPESKTSEELEKTGLWADQIAYKTLQLFTLESGMEAEFNPWTEWHSRFSNHFVSNELSPWASLSFRTALGWTMRP</sequence>
<name>A0A518DVH1_9BACT</name>
<keyword evidence="3" id="KW-1185">Reference proteome</keyword>
<keyword evidence="1" id="KW-1133">Transmembrane helix</keyword>
<accession>A0A518DVH1</accession>
<evidence type="ECO:0000313" key="3">
    <source>
        <dbReference type="Proteomes" id="UP000317648"/>
    </source>
</evidence>
<dbReference type="AlphaFoldDB" id="A0A518DVH1"/>
<keyword evidence="1" id="KW-0472">Membrane</keyword>
<dbReference type="KEGG" id="lcre:Pla8534_36550"/>
<dbReference type="Proteomes" id="UP000317648">
    <property type="component" value="Chromosome"/>
</dbReference>
<dbReference type="RefSeq" id="WP_145054527.1">
    <property type="nucleotide sequence ID" value="NZ_CP036433.1"/>
</dbReference>
<evidence type="ECO:0000313" key="2">
    <source>
        <dbReference type="EMBL" id="QDU95836.1"/>
    </source>
</evidence>
<organism evidence="2 3">
    <name type="scientific">Lignipirellula cremea</name>
    <dbReference type="NCBI Taxonomy" id="2528010"/>
    <lineage>
        <taxon>Bacteria</taxon>
        <taxon>Pseudomonadati</taxon>
        <taxon>Planctomycetota</taxon>
        <taxon>Planctomycetia</taxon>
        <taxon>Pirellulales</taxon>
        <taxon>Pirellulaceae</taxon>
        <taxon>Lignipirellula</taxon>
    </lineage>
</organism>
<dbReference type="EMBL" id="CP036433">
    <property type="protein sequence ID" value="QDU95836.1"/>
    <property type="molecule type" value="Genomic_DNA"/>
</dbReference>
<proteinExistence type="predicted"/>
<reference evidence="2 3" key="1">
    <citation type="submission" date="2019-02" db="EMBL/GenBank/DDBJ databases">
        <title>Deep-cultivation of Planctomycetes and their phenomic and genomic characterization uncovers novel biology.</title>
        <authorList>
            <person name="Wiegand S."/>
            <person name="Jogler M."/>
            <person name="Boedeker C."/>
            <person name="Pinto D."/>
            <person name="Vollmers J."/>
            <person name="Rivas-Marin E."/>
            <person name="Kohn T."/>
            <person name="Peeters S.H."/>
            <person name="Heuer A."/>
            <person name="Rast P."/>
            <person name="Oberbeckmann S."/>
            <person name="Bunk B."/>
            <person name="Jeske O."/>
            <person name="Meyerdierks A."/>
            <person name="Storesund J.E."/>
            <person name="Kallscheuer N."/>
            <person name="Luecker S."/>
            <person name="Lage O.M."/>
            <person name="Pohl T."/>
            <person name="Merkel B.J."/>
            <person name="Hornburger P."/>
            <person name="Mueller R.-W."/>
            <person name="Bruemmer F."/>
            <person name="Labrenz M."/>
            <person name="Spormann A.M."/>
            <person name="Op den Camp H."/>
            <person name="Overmann J."/>
            <person name="Amann R."/>
            <person name="Jetten M.S.M."/>
            <person name="Mascher T."/>
            <person name="Medema M.H."/>
            <person name="Devos D.P."/>
            <person name="Kaster A.-K."/>
            <person name="Ovreas L."/>
            <person name="Rohde M."/>
            <person name="Galperin M.Y."/>
            <person name="Jogler C."/>
        </authorList>
    </citation>
    <scope>NUCLEOTIDE SEQUENCE [LARGE SCALE GENOMIC DNA]</scope>
    <source>
        <strain evidence="2 3">Pla85_3_4</strain>
    </source>
</reference>